<gene>
    <name evidence="1" type="ORF">MAGMO_3006</name>
</gene>
<protein>
    <submittedName>
        <fullName evidence="1">Uncharacterized protein</fullName>
    </submittedName>
</protein>
<organism evidence="1">
    <name type="scientific">Magnetococcus massalia (strain MO-1)</name>
    <dbReference type="NCBI Taxonomy" id="451514"/>
    <lineage>
        <taxon>Bacteria</taxon>
        <taxon>Pseudomonadati</taxon>
        <taxon>Pseudomonadota</taxon>
        <taxon>Magnetococcia</taxon>
        <taxon>Magnetococcales</taxon>
        <taxon>Magnetococcaceae</taxon>
        <taxon>Magnetococcus</taxon>
    </lineage>
</organism>
<proteinExistence type="predicted"/>
<dbReference type="EMBL" id="LO017727">
    <property type="protein sequence ID" value="CRH07152.1"/>
    <property type="molecule type" value="Genomic_DNA"/>
</dbReference>
<evidence type="ECO:0000313" key="1">
    <source>
        <dbReference type="EMBL" id="CRH07152.1"/>
    </source>
</evidence>
<sequence length="71" mass="7915">MRPAFDLLYSFSQKVSNAASNLKAKNAFDILWVERETDHALPKGLKGRPLGRKSANRRTFTPLALGGLMIK</sequence>
<accession>A0A1S7LJK5</accession>
<name>A0A1S7LJK5_MAGMO</name>
<reference evidence="1" key="1">
    <citation type="submission" date="2015-04" db="EMBL/GenBank/DDBJ databases">
        <authorList>
            <person name="Syromyatnikov M.Y."/>
            <person name="Popov V.N."/>
        </authorList>
    </citation>
    <scope>NUCLEOTIDE SEQUENCE</scope>
    <source>
        <strain evidence="1">MO-1</strain>
    </source>
</reference>
<dbReference type="AlphaFoldDB" id="A0A1S7LJK5"/>